<proteinExistence type="predicted"/>
<dbReference type="RefSeq" id="WP_282459136.1">
    <property type="nucleotide sequence ID" value="NZ_JAPFAR010000086.1"/>
</dbReference>
<dbReference type="EMBL" id="JAPFAR010000086">
    <property type="protein sequence ID" value="MDI3349664.1"/>
    <property type="molecule type" value="Genomic_DNA"/>
</dbReference>
<protein>
    <submittedName>
        <fullName evidence="1">Uncharacterized protein</fullName>
    </submittedName>
</protein>
<evidence type="ECO:0000313" key="2">
    <source>
        <dbReference type="Proteomes" id="UP001162175"/>
    </source>
</evidence>
<sequence>MELIKIVDRLEQKLLKYKPLVDIYYVDRHAFSFDGIVELNELVLDNWNKICNNFVNILSILGEYIDN</sequence>
<reference evidence="1" key="1">
    <citation type="submission" date="2022-11" db="EMBL/GenBank/DDBJ databases">
        <title>Draft genome of Mycoplasma arginini isolated from fly.</title>
        <authorList>
            <person name="Severgnini M."/>
            <person name="Gioia G."/>
            <person name="Cremonesi P."/>
            <person name="Moroni P."/>
            <person name="Addis M.F."/>
            <person name="Castiglioni B."/>
        </authorList>
    </citation>
    <scope>NUCLEOTIDE SEQUENCE</scope>
    <source>
        <strain evidence="1">QMP CG1-1632</strain>
    </source>
</reference>
<organism evidence="1 2">
    <name type="scientific">Mycoplasmopsis arginini</name>
    <name type="common">Mycoplasma arginini</name>
    <dbReference type="NCBI Taxonomy" id="2094"/>
    <lineage>
        <taxon>Bacteria</taxon>
        <taxon>Bacillati</taxon>
        <taxon>Mycoplasmatota</taxon>
        <taxon>Mycoplasmoidales</taxon>
        <taxon>Metamycoplasmataceae</taxon>
        <taxon>Mycoplasmopsis</taxon>
    </lineage>
</organism>
<dbReference type="AlphaFoldDB" id="A0AA43QXB9"/>
<comment type="caution">
    <text evidence="1">The sequence shown here is derived from an EMBL/GenBank/DDBJ whole genome shotgun (WGS) entry which is preliminary data.</text>
</comment>
<accession>A0AA43QXB9</accession>
<name>A0AA43QXB9_MYCAR</name>
<dbReference type="Proteomes" id="UP001162175">
    <property type="component" value="Unassembled WGS sequence"/>
</dbReference>
<evidence type="ECO:0000313" key="1">
    <source>
        <dbReference type="EMBL" id="MDI3349664.1"/>
    </source>
</evidence>
<gene>
    <name evidence="1" type="ORF">DCBHLPFO_00243</name>
</gene>